<reference evidence="8" key="1">
    <citation type="submission" date="2017-08" db="EMBL/GenBank/DDBJ databases">
        <authorList>
            <person name="Polle J.E."/>
            <person name="Barry K."/>
            <person name="Cushman J."/>
            <person name="Schmutz J."/>
            <person name="Tran D."/>
            <person name="Hathwaick L.T."/>
            <person name="Yim W.C."/>
            <person name="Jenkins J."/>
            <person name="Mckie-Krisberg Z.M."/>
            <person name="Prochnik S."/>
            <person name="Lindquist E."/>
            <person name="Dockter R.B."/>
            <person name="Adam C."/>
            <person name="Molina H."/>
            <person name="Bunkerborg J."/>
            <person name="Jin E."/>
            <person name="Buchheim M."/>
            <person name="Magnuson J."/>
        </authorList>
    </citation>
    <scope>NUCLEOTIDE SEQUENCE</scope>
    <source>
        <strain evidence="8">CCAP 19/18</strain>
    </source>
</reference>
<keyword evidence="9" id="KW-1185">Reference proteome</keyword>
<dbReference type="InterPro" id="IPR005828">
    <property type="entry name" value="MFS_sugar_transport-like"/>
</dbReference>
<dbReference type="Gene3D" id="1.20.1250.20">
    <property type="entry name" value="MFS general substrate transporter like domains"/>
    <property type="match status" value="1"/>
</dbReference>
<dbReference type="Pfam" id="PF00083">
    <property type="entry name" value="Sugar_tr"/>
    <property type="match status" value="1"/>
</dbReference>
<evidence type="ECO:0000313" key="8">
    <source>
        <dbReference type="EMBL" id="KAF5840272.1"/>
    </source>
</evidence>
<comment type="subcellular location">
    <subcellularLocation>
        <location evidence="1">Membrane</location>
    </subcellularLocation>
</comment>
<keyword evidence="4 7" id="KW-0812">Transmembrane</keyword>
<evidence type="ECO:0000256" key="4">
    <source>
        <dbReference type="ARBA" id="ARBA00022692"/>
    </source>
</evidence>
<comment type="caution">
    <text evidence="8">The sequence shown here is derived from an EMBL/GenBank/DDBJ whole genome shotgun (WGS) entry which is preliminary data.</text>
</comment>
<evidence type="ECO:0000256" key="7">
    <source>
        <dbReference type="SAM" id="Phobius"/>
    </source>
</evidence>
<comment type="similarity">
    <text evidence="2">Belongs to the major facilitator superfamily. Sugar transporter (TC 2.A.1.1) family.</text>
</comment>
<accession>A0ABQ7H0A2</accession>
<evidence type="ECO:0000256" key="5">
    <source>
        <dbReference type="ARBA" id="ARBA00022989"/>
    </source>
</evidence>
<organism evidence="8 9">
    <name type="scientific">Dunaliella salina</name>
    <name type="common">Green alga</name>
    <name type="synonym">Protococcus salinus</name>
    <dbReference type="NCBI Taxonomy" id="3046"/>
    <lineage>
        <taxon>Eukaryota</taxon>
        <taxon>Viridiplantae</taxon>
        <taxon>Chlorophyta</taxon>
        <taxon>core chlorophytes</taxon>
        <taxon>Chlorophyceae</taxon>
        <taxon>CS clade</taxon>
        <taxon>Chlamydomonadales</taxon>
        <taxon>Dunaliellaceae</taxon>
        <taxon>Dunaliella</taxon>
    </lineage>
</organism>
<name>A0ABQ7H0A2_DUNSA</name>
<proteinExistence type="inferred from homology"/>
<feature type="transmembrane region" description="Helical" evidence="7">
    <location>
        <begin position="20"/>
        <end position="40"/>
    </location>
</feature>
<evidence type="ECO:0000256" key="2">
    <source>
        <dbReference type="ARBA" id="ARBA00010992"/>
    </source>
</evidence>
<evidence type="ECO:0000256" key="3">
    <source>
        <dbReference type="ARBA" id="ARBA00022448"/>
    </source>
</evidence>
<dbReference type="Proteomes" id="UP000815325">
    <property type="component" value="Unassembled WGS sequence"/>
</dbReference>
<keyword evidence="6 7" id="KW-0472">Membrane</keyword>
<keyword evidence="3" id="KW-0813">Transport</keyword>
<keyword evidence="5 7" id="KW-1133">Transmembrane helix</keyword>
<dbReference type="InterPro" id="IPR050820">
    <property type="entry name" value="MFS_Sugar_Transporter"/>
</dbReference>
<dbReference type="PANTHER" id="PTHR48023:SF4">
    <property type="entry name" value="D-XYLOSE-PROTON SYMPORTER-LIKE 2"/>
    <property type="match status" value="1"/>
</dbReference>
<feature type="transmembrane region" description="Helical" evidence="7">
    <location>
        <begin position="47"/>
        <end position="66"/>
    </location>
</feature>
<sequence>MVCMDAFILAGFAAGKEAAGVSLLLGFFKLGATLVAVASVEKLGRRPLLLGGVSAMVVSLLSLGAAQDSATAGGTASAWVCVVRPVLVLHWFAHPEHDLQCTHLHTRACDLVQRKALPPRYD</sequence>
<gene>
    <name evidence="8" type="ORF">DUNSADRAFT_17241</name>
</gene>
<protein>
    <submittedName>
        <fullName evidence="8">Uncharacterized protein</fullName>
    </submittedName>
</protein>
<dbReference type="PANTHER" id="PTHR48023">
    <property type="entry name" value="D-XYLOSE-PROTON SYMPORTER-LIKE 2"/>
    <property type="match status" value="1"/>
</dbReference>
<evidence type="ECO:0000256" key="6">
    <source>
        <dbReference type="ARBA" id="ARBA00023136"/>
    </source>
</evidence>
<evidence type="ECO:0000256" key="1">
    <source>
        <dbReference type="ARBA" id="ARBA00004370"/>
    </source>
</evidence>
<dbReference type="EMBL" id="MU069518">
    <property type="protein sequence ID" value="KAF5840272.1"/>
    <property type="molecule type" value="Genomic_DNA"/>
</dbReference>
<evidence type="ECO:0000313" key="9">
    <source>
        <dbReference type="Proteomes" id="UP000815325"/>
    </source>
</evidence>
<dbReference type="InterPro" id="IPR036259">
    <property type="entry name" value="MFS_trans_sf"/>
</dbReference>